<evidence type="ECO:0000313" key="2">
    <source>
        <dbReference type="EMBL" id="ANS78080.1"/>
    </source>
</evidence>
<dbReference type="STRING" id="1758689.SGUI_0684"/>
<dbReference type="RefSeq" id="WP_066636366.1">
    <property type="nucleotide sequence ID" value="NZ_CP014989.1"/>
</dbReference>
<name>A0A1B1N9F3_9MICO</name>
<dbReference type="KEGG" id="serj:SGUI_0684"/>
<feature type="region of interest" description="Disordered" evidence="1">
    <location>
        <begin position="1"/>
        <end position="43"/>
    </location>
</feature>
<evidence type="ECO:0000256" key="1">
    <source>
        <dbReference type="SAM" id="MobiDB-lite"/>
    </source>
</evidence>
<keyword evidence="3" id="KW-1185">Reference proteome</keyword>
<sequence length="88" mass="8583">MSGFVGGDPQEMTEGSRALHRTGGRIEDAGGALRDISGSSAGHEGLSTAIRRLGAAVGTAVEDTGTQTKIAAALADSAAQDIDAAGGS</sequence>
<dbReference type="Proteomes" id="UP000092482">
    <property type="component" value="Chromosome"/>
</dbReference>
<evidence type="ECO:0000313" key="3">
    <source>
        <dbReference type="Proteomes" id="UP000092482"/>
    </source>
</evidence>
<dbReference type="OrthoDB" id="4870615at2"/>
<protein>
    <submittedName>
        <fullName evidence="2">Uncharacterized protein</fullName>
    </submittedName>
</protein>
<reference evidence="2 3" key="1">
    <citation type="submission" date="2016-03" db="EMBL/GenBank/DDBJ databases">
        <title>Shallow-sea hydrothermal system.</title>
        <authorList>
            <person name="Tang K."/>
        </authorList>
    </citation>
    <scope>NUCLEOTIDE SEQUENCE [LARGE SCALE GENOMIC DNA]</scope>
    <source>
        <strain evidence="2 3">JLT9</strain>
    </source>
</reference>
<accession>A0A1B1N9F3</accession>
<gene>
    <name evidence="2" type="ORF">SGUI_0684</name>
</gene>
<dbReference type="EMBL" id="CP014989">
    <property type="protein sequence ID" value="ANS78080.1"/>
    <property type="molecule type" value="Genomic_DNA"/>
</dbReference>
<proteinExistence type="predicted"/>
<dbReference type="AlphaFoldDB" id="A0A1B1N9F3"/>
<organism evidence="2 3">
    <name type="scientific">Serinicoccus hydrothermalis</name>
    <dbReference type="NCBI Taxonomy" id="1758689"/>
    <lineage>
        <taxon>Bacteria</taxon>
        <taxon>Bacillati</taxon>
        <taxon>Actinomycetota</taxon>
        <taxon>Actinomycetes</taxon>
        <taxon>Micrococcales</taxon>
        <taxon>Ornithinimicrobiaceae</taxon>
        <taxon>Serinicoccus</taxon>
    </lineage>
</organism>